<keyword evidence="8" id="KW-0254">Endocytosis</keyword>
<dbReference type="GO" id="GO:0005886">
    <property type="term" value="C:plasma membrane"/>
    <property type="evidence" value="ECO:0007669"/>
    <property type="project" value="UniProtKB-SubCell"/>
</dbReference>
<dbReference type="InterPro" id="IPR018097">
    <property type="entry name" value="EGF_Ca-bd_CS"/>
</dbReference>
<evidence type="ECO:0000256" key="16">
    <source>
        <dbReference type="ARBA" id="ARBA00023170"/>
    </source>
</evidence>
<dbReference type="PROSITE" id="PS01187">
    <property type="entry name" value="EGF_CA"/>
    <property type="match status" value="4"/>
</dbReference>
<evidence type="ECO:0000256" key="3">
    <source>
        <dbReference type="ARBA" id="ARBA00004498"/>
    </source>
</evidence>
<evidence type="ECO:0000256" key="19">
    <source>
        <dbReference type="PROSITE-ProRule" id="PRU00076"/>
    </source>
</evidence>
<dbReference type="Pfam" id="PF13895">
    <property type="entry name" value="Ig_2"/>
    <property type="match status" value="1"/>
</dbReference>
<dbReference type="PROSITE" id="PS50092">
    <property type="entry name" value="TSP1"/>
    <property type="match status" value="1"/>
</dbReference>
<dbReference type="FunFam" id="2.10.25.10:FF:000017">
    <property type="entry name" value="latent-transforming growth factor beta-binding protein 4 isoform X1"/>
    <property type="match status" value="1"/>
</dbReference>
<evidence type="ECO:0000256" key="13">
    <source>
        <dbReference type="ARBA" id="ARBA00022989"/>
    </source>
</evidence>
<dbReference type="GO" id="GO:0008046">
    <property type="term" value="F:axon guidance receptor activity"/>
    <property type="evidence" value="ECO:0007669"/>
    <property type="project" value="TreeGrafter"/>
</dbReference>
<dbReference type="FunFam" id="2.60.40.10:FF:000503">
    <property type="entry name" value="Hemicentin 1"/>
    <property type="match status" value="3"/>
</dbReference>
<evidence type="ECO:0008006" key="25">
    <source>
        <dbReference type="Google" id="ProtNLM"/>
    </source>
</evidence>
<evidence type="ECO:0000256" key="10">
    <source>
        <dbReference type="ARBA" id="ARBA00022729"/>
    </source>
</evidence>
<dbReference type="Gene3D" id="3.40.50.410">
    <property type="entry name" value="von Willebrand factor, type A domain"/>
    <property type="match status" value="1"/>
</dbReference>
<dbReference type="Pfam" id="PF23560">
    <property type="entry name" value="GBD_Hemicentin"/>
    <property type="match status" value="1"/>
</dbReference>
<evidence type="ECO:0000256" key="7">
    <source>
        <dbReference type="ARBA" id="ARBA00022536"/>
    </source>
</evidence>
<dbReference type="InterPro" id="IPR007110">
    <property type="entry name" value="Ig-like_dom"/>
</dbReference>
<dbReference type="InterPro" id="IPR009017">
    <property type="entry name" value="GFP"/>
</dbReference>
<evidence type="ECO:0000256" key="12">
    <source>
        <dbReference type="ARBA" id="ARBA00022837"/>
    </source>
</evidence>
<keyword evidence="14" id="KW-0472">Membrane</keyword>
<dbReference type="FunFam" id="2.60.40.10:FF:000032">
    <property type="entry name" value="palladin isoform X1"/>
    <property type="match status" value="5"/>
</dbReference>
<dbReference type="CDD" id="cd00198">
    <property type="entry name" value="vWFA"/>
    <property type="match status" value="1"/>
</dbReference>
<evidence type="ECO:0000256" key="2">
    <source>
        <dbReference type="ARBA" id="ARBA00004479"/>
    </source>
</evidence>
<dbReference type="InterPro" id="IPR006605">
    <property type="entry name" value="G2_nidogen/fibulin_G2F"/>
</dbReference>
<dbReference type="Pfam" id="PF07679">
    <property type="entry name" value="I-set"/>
    <property type="match status" value="14"/>
</dbReference>
<dbReference type="SMART" id="SM00179">
    <property type="entry name" value="EGF_CA"/>
    <property type="match status" value="8"/>
</dbReference>
<feature type="domain" description="Ig-like" evidence="21">
    <location>
        <begin position="2766"/>
        <end position="2852"/>
    </location>
</feature>
<dbReference type="CDD" id="cd00054">
    <property type="entry name" value="EGF_CA"/>
    <property type="match status" value="8"/>
</dbReference>
<keyword evidence="4" id="KW-1003">Cell membrane</keyword>
<dbReference type="SMART" id="SM00408">
    <property type="entry name" value="IGc2"/>
    <property type="match status" value="27"/>
</dbReference>
<keyword evidence="18" id="KW-0393">Immunoglobulin domain</keyword>
<dbReference type="InterPro" id="IPR003598">
    <property type="entry name" value="Ig_sub2"/>
</dbReference>
<dbReference type="SUPFAM" id="SSF57184">
    <property type="entry name" value="Growth factor receptor domain"/>
    <property type="match status" value="2"/>
</dbReference>
<dbReference type="GO" id="GO:0030855">
    <property type="term" value="P:epithelial cell differentiation"/>
    <property type="evidence" value="ECO:0007669"/>
    <property type="project" value="UniProtKB-ARBA"/>
</dbReference>
<feature type="domain" description="Ig-like" evidence="21">
    <location>
        <begin position="496"/>
        <end position="578"/>
    </location>
</feature>
<dbReference type="Pfam" id="PF25106">
    <property type="entry name" value="VWA_4"/>
    <property type="match status" value="1"/>
</dbReference>
<dbReference type="GO" id="GO:0043025">
    <property type="term" value="C:neuronal cell body"/>
    <property type="evidence" value="ECO:0007669"/>
    <property type="project" value="TreeGrafter"/>
</dbReference>
<dbReference type="Ensembl" id="ENSOMYT00000074902.2">
    <property type="protein sequence ID" value="ENSOMYP00000068756.2"/>
    <property type="gene ID" value="ENSOMYG00000016617.2"/>
</dbReference>
<dbReference type="SUPFAM" id="SSF54511">
    <property type="entry name" value="GFP-like"/>
    <property type="match status" value="1"/>
</dbReference>
<feature type="domain" description="EGF-like" evidence="20">
    <location>
        <begin position="3376"/>
        <end position="3415"/>
    </location>
</feature>
<dbReference type="InterPro" id="IPR036465">
    <property type="entry name" value="vWFA_dom_sf"/>
</dbReference>
<dbReference type="Pfam" id="PF12662">
    <property type="entry name" value="cEGF"/>
    <property type="match status" value="1"/>
</dbReference>
<dbReference type="Pfam" id="PF13927">
    <property type="entry name" value="Ig_3"/>
    <property type="match status" value="11"/>
</dbReference>
<comment type="caution">
    <text evidence="19">Lacks conserved residue(s) required for the propagation of feature annotation.</text>
</comment>
<dbReference type="SMART" id="SM00409">
    <property type="entry name" value="IG"/>
    <property type="match status" value="26"/>
</dbReference>
<dbReference type="SMART" id="SM00181">
    <property type="entry name" value="EGF"/>
    <property type="match status" value="8"/>
</dbReference>
<dbReference type="InterPro" id="IPR036383">
    <property type="entry name" value="TSP1_rpt_sf"/>
</dbReference>
<feature type="domain" description="Ig-like" evidence="21">
    <location>
        <begin position="2211"/>
        <end position="2287"/>
    </location>
</feature>
<feature type="domain" description="EGF-like" evidence="20">
    <location>
        <begin position="3681"/>
        <end position="3720"/>
    </location>
</feature>
<dbReference type="InterPro" id="IPR056861">
    <property type="entry name" value="HMCN1-like_VWA"/>
</dbReference>
<dbReference type="SMART" id="SM00682">
    <property type="entry name" value="G2F"/>
    <property type="match status" value="1"/>
</dbReference>
<evidence type="ECO:0000256" key="1">
    <source>
        <dbReference type="ARBA" id="ARBA00004236"/>
    </source>
</evidence>
<dbReference type="PANTHER" id="PTHR45080:SF8">
    <property type="entry name" value="IG-LIKE DOMAIN-CONTAINING PROTEIN"/>
    <property type="match status" value="1"/>
</dbReference>
<keyword evidence="12" id="KW-0106">Calcium</keyword>
<dbReference type="Pfam" id="PF00090">
    <property type="entry name" value="TSP_1"/>
    <property type="match status" value="1"/>
</dbReference>
<dbReference type="GO" id="GO:0050808">
    <property type="term" value="P:synapse organization"/>
    <property type="evidence" value="ECO:0007669"/>
    <property type="project" value="TreeGrafter"/>
</dbReference>
<dbReference type="PRINTS" id="PR00907">
    <property type="entry name" value="THRMBOMODULN"/>
</dbReference>
<feature type="domain" description="Ig-like" evidence="21">
    <location>
        <begin position="1642"/>
        <end position="1701"/>
    </location>
</feature>
<dbReference type="SUPFAM" id="SSF48726">
    <property type="entry name" value="Immunoglobulin"/>
    <property type="match status" value="30"/>
</dbReference>
<feature type="domain" description="Ig-like" evidence="21">
    <location>
        <begin position="1159"/>
        <end position="1250"/>
    </location>
</feature>
<dbReference type="PANTHER" id="PTHR45080">
    <property type="entry name" value="CONTACTIN 5"/>
    <property type="match status" value="1"/>
</dbReference>
<feature type="domain" description="EGF-like" evidence="20">
    <location>
        <begin position="3461"/>
        <end position="3500"/>
    </location>
</feature>
<accession>A0A8C7SLV0</accession>
<evidence type="ECO:0000256" key="8">
    <source>
        <dbReference type="ARBA" id="ARBA00022583"/>
    </source>
</evidence>
<dbReference type="PROSITE" id="PS50993">
    <property type="entry name" value="NIDOGEN_G2"/>
    <property type="match status" value="1"/>
</dbReference>
<dbReference type="InterPro" id="IPR026823">
    <property type="entry name" value="cEGF"/>
</dbReference>
<dbReference type="FunFam" id="2.60.40.10:FF:000186">
    <property type="entry name" value="Hemicentin 1"/>
    <property type="match status" value="4"/>
</dbReference>
<name>A0A8C7SLV0_ONCMY</name>
<dbReference type="InterPro" id="IPR000742">
    <property type="entry name" value="EGF"/>
</dbReference>
<dbReference type="FunFam" id="2.10.25.10:FF:000210">
    <property type="entry name" value="Hemicentin 1"/>
    <property type="match status" value="1"/>
</dbReference>
<dbReference type="CDD" id="cd00096">
    <property type="entry name" value="Ig"/>
    <property type="match status" value="7"/>
</dbReference>
<dbReference type="PROSITE" id="PS01186">
    <property type="entry name" value="EGF_2"/>
    <property type="match status" value="3"/>
</dbReference>
<sequence>MLVPTQDPFNTHPCHRSDASTLAFVFDVTGSMYDDLKQVIDGASRILEKTLNRRTRPIKNFVLVPFHDPDIGPVSITTDPKKFQQDLQELFVQGGGDCPEMSIGAIKKALEVSLPGSFIYVFTDARAKDYRLKRDVLQLVQLRQSQVVFVLTGDCGDRSQPGYRAYEEIAATSSGQIFHLDKQQVNEVLKWVEETVQALKVHLLSSNHDSAQENQWEVPFDPSLKEVTVSLSGPAPQIELRDPLGTSLEEGLTELLNIPNSARVVNLKFPRPGAWTLKVGCGGRHTLRVTGVSNLDFRAGFSSIPVSEFNHTRERPIKGVPAHVLLKCTGLKPPGQLSHMELVSGSGRSLRTLPVPLPSDSGSRGLWSVPKFRTPSQSFFLKVTGKDDEGYPFQRLSSVSYTNIIPDPPAVSMPKVVNGFYMQPTMIGCSVESDVPYRLRFTRSGVAIGEEKLFSGKAFWEIPHASGEDEGPYECIAQSSAGLRRALTQLTVREPPPVLKAPLNVSSTVGAVAVMACQVEGSMRHNLTWQRAGLTILAHSGRVRVLPNSFLEINEVQPQDAGQYQCVATNAKGDSRVTVWLLVPEAPSVVVRPQRQAFSRGSEVRLVCTAAGSPPPQLFWSHGNMFLPNRPSIWVVKQVVMVAVGGDATLECRATGVPLPLVKWSKGDLQVGSVPFAEQDVHHGTLQIRGVQAMDAGEYSCVASNPAGTSSATVILEVGAAPLFSETPVDMTVDVGENVTLPCVARGFPLPTVTWRLKDGRAIISEAYSSVTMHLSTDVWLDDEGLYVCEAKNQFGTIRTEARVSVSGLVCICLLFPQGRETLPRDRSSPHSDSDGFLHILNPTAEDAGIYICTATSAVGYTSREIKLSVNTKPKLVGVSGEENTVKMAAEVGSEVILPCEVQGSPSPLVTWSRNGQPIPPKTQPATCRSTTIYTYKVSRYGFSLCRCYANLRSDSLFHFTVQDDVMHLIDIMRHKPCFPVKPKIQAAPSLLKALIGQTVVLPCVVQGEPRPEISWFHNGHPVGARDSAALRIHRASLTDQGTYSCVAKNTAGQDTMEVKLEVLEAPSFAEPGDAIMEKVSNSKVTIPCPAEGSPFPKVRWFKNGLGIFPDQSEFSVAEDGSLVIGSASASHSGDFKCVASNDAGSVERKTRLKVNVPPEIQDDGQPLNLTVTLKQPLTLGCDAFGIPSPTITWTKDGHNVSHLPVIQIMYLQNGKRLLRIYRVQEEHGGQFTCTASNTAGQARRNYNIVVQAPPVISGTSRVQDLSVVAGQEVEVQCWVGGRPAPKVEWSRDGEVLSKDGDPHVEFHEQGQVMKVKTVRLRDQGLYQCLASNSAGTQMRQFRLIIYFLYPHSPLPPPVSLAPPTIRGPSETSEVSVVLGFSTVLPCDVEGSPMPSITWLKDNQPIVSSAQLTYTRGGQALRLGTAHGDSAGIYTCRASNPAGTTLKHYSLSVLVRINGSLTLSCLAKGFPEPKTQWFKDGLVGLNSHTGIRESGQFLHIDNAILSHEGQYTCVVTNTAGEDKRDFYVTIHGVSTHGIDTVVLGHPISLSCESNAIPPPHLSWYREGHKLSTADGVVLLPGGQVLQIPRVQQEDAGKYTCQAVNEAGEDRMHFDLDVLGRHIGAIVNSTVALHCDVTGHPAPAISWLRDGTPLHSGQHHSISKDGRQLQEEVSVIQGHMVSLLCDVQAYPPPEITWTRDGQILQFSMGIHILRSDAAAAPGQTRGCGTVRDLQLLFYSCCGFTVLPTLKPRLDSESEFVTPQMVPPVLDGPLHESLTQNLGSHVTLLCEATGVPVPSITWLKDGTPIGKRWSVQGNRLELGPLTLSHAGTYTCVAKNREGETQKDYTLTVQVSPTILDSGHSSDLSAPVGDDLTLECRVTGTPAPHLSWLKNGATLEDSDPKKIDIAPDGSTLTLLRLRPEDSGTYTCLAVSPAGQENKIYTLFVLVPPSILGETSVPREVQTTQDSVVTLECQAAGNPPPQISWLRNGRPLLLSPRTRLLSADAVLRISPVQLADSGIYTCVARSRAGLAELNFDVQVQGTNSPSPVDAYTTDLKELYLCIFDCYENLKSPLINRPFRLICQHLICVSVSVSVPPGVEPVESVTVVRGSLVTLTCEARGVPPPSLTWLKDGQPLSLHRNLLLDGQETRLQLPDVGLSDRGLYSCVASNQAGSSTKSFNLTVLGDNRKGMSCLVFILCFNNGVVLSDTVPPKISISSSPEELMVAVNTALELECTAEGIPPPTLSWLKDGHPLQGDSEIVQEDGHFLRITQVQVKDAGLYTCLATSSAGEDGKNHWVRSDSDYQRLCLPVPVPPTLLGSDDVRLLSVPAKGHLTMECQTDLDPAPDIEWYKDDVRLQVRLDVRVRLAGGQYLEIQNVRPQDSGQYSCVVTNMAGSTSLFFTVEILLPPVIRESSSEVTAHIRQDAVLPCEVEGETSPRVMWRKNGIPIDPDNNKYTMLSEGSLRVKAVQLSDAGRYYCTVSNQAGSDHSGMDLRVLVGPSISPGPFNVTVTTGMRAVLSCETTGIPAPKVTWKRNGTPLDPNQLLSSGSLTISSPSNQDEGYFECTAANEVGEERQVIEVILQVAPTIEDDITTVTAIKMAPVVLPCQAQGIPEPTVSWTKSGAKLGSRGGSYRVLPTGVLEITAATPSHAGRYTCSARNPAGVTHKHITLTVQEPPEIRPMTEEVQVVLHHGTVLPCEVQGFPRPSITWQREGVPITAGHKLALLSNGALKFSRVTLGDAGTYQCLAQNEAGTAIGRTRLVLQVPPVLRVPHEEYTAVLGQPVSLECLADGQPQPEVSWQRERRPLTEGAHIQLFANGTLRIAATQRSDAGLYTCSAKNLAGRASHDMRLVIMIPPMIPVGQPELSVIQGFQALLPCAAQGSPEPRVSWKKDGNIVPSLPGKFTVLRSGELIIERAELDDGGVFTCVATNTAGTVRQDTRLSVNMRPAFKELPADVTMNKGQNLSLSCHAQGIPTPVISWTANNISSVVEAGRSSLVIENVTLRDAGTYVCLAENSVGTIRALSFVRIREPPVLKGEAHTSQTVAQSGTAMLDCPVHGDPSPVLRWVHDGRPLLRSLRLQSLHNGSLAIYSITREDAGEYQCVAESEAGVAERTISLKVQSYSNWENWGPCSTTCGRGNQERIRLCNNPELANGGKSCDAPSRDSRRWEAPRKARGSLIGVVNDREFGVSFLEANITDNPEDGTSTLQAHLDNIPPSVGPLLRVLVSVFAPIYWTTVLQTGAARNGYSLTQGLFKQESQLEFDTGEILQLTHVARGLDSEGALLIDIVINGFFDESYVQTGPGQLYSWSSQAHQRADGPMVLRCNHSIVYEGREERQGPLTIICSWIECAPLSLDGDGKTCPEGFVLDTASYCTDEDECAAESPCSHSCNNVMGGFSCACPSGFTISPETNTCQDIDECAQGSHMCHYNQQCVNTVGTYRCQAKCVPGFKPSTMGSSCEDVDECQESSLSPCQQQCLNTLGSFRCVCNPGYQLSGQRCLDINECSRNVCPAYQQCRNTEGGYQCFDSCPAGMRMGENGACVDVDECQDGSHLCRYSQMCQNTIGGYGCVCPRGYQSQGVGRPCLDIDECLQMPSPCAHQCRNMPGSFRCLCPPGTVLTGDGRSCAGLERGQVFSNGSRVRARLRPQLVSSLGRPILSRKSKGVESGTSCSPHCVIGFCTDVDECLLRNPCQHECRNTIGGFQCLCPTGYQLLPNGRSCTDIDECAVQGIQCGHNQMCFNTRGGYQCLETPCPASYQKGGSPGTCYRPCSRDCGSGGSPLLLQYKLLTLPLGIPANHNIVRLSAFSEGGVLQEITSFTILEQGNEGGPGVGAEGQMFGIRDEASRGIIFTLRPLQRSGLVRLGVQATTLSTQGRITYQSIFIIYISISRYPY</sequence>
<dbReference type="SUPFAM" id="SSF53300">
    <property type="entry name" value="vWA-like"/>
    <property type="match status" value="1"/>
</dbReference>
<keyword evidence="24" id="KW-1185">Reference proteome</keyword>
<feature type="domain" description="EGF-like" evidence="20">
    <location>
        <begin position="3586"/>
        <end position="3626"/>
    </location>
</feature>
<feature type="disulfide bond" evidence="19">
    <location>
        <begin position="3685"/>
        <end position="3695"/>
    </location>
</feature>
<dbReference type="Proteomes" id="UP000694395">
    <property type="component" value="Chromosome 11"/>
</dbReference>
<dbReference type="InterPro" id="IPR001881">
    <property type="entry name" value="EGF-like_Ca-bd_dom"/>
</dbReference>
<feature type="domain" description="Ig-like" evidence="21">
    <location>
        <begin position="2586"/>
        <end position="2672"/>
    </location>
</feature>
<feature type="domain" description="Ig-like" evidence="21">
    <location>
        <begin position="2407"/>
        <end position="2494"/>
    </location>
</feature>
<dbReference type="SMART" id="SM00209">
    <property type="entry name" value="TSP1"/>
    <property type="match status" value="1"/>
</dbReference>
<proteinExistence type="predicted"/>
<feature type="domain" description="Ig-like" evidence="21">
    <location>
        <begin position="1357"/>
        <end position="1452"/>
    </location>
</feature>
<evidence type="ECO:0000256" key="17">
    <source>
        <dbReference type="ARBA" id="ARBA00023180"/>
    </source>
</evidence>
<dbReference type="GeneTree" id="ENSGT00940000164697"/>
<dbReference type="GO" id="GO:0030424">
    <property type="term" value="C:axon"/>
    <property type="evidence" value="ECO:0007669"/>
    <property type="project" value="TreeGrafter"/>
</dbReference>
<evidence type="ECO:0000259" key="22">
    <source>
        <dbReference type="PROSITE" id="PS50993"/>
    </source>
</evidence>
<dbReference type="InterPro" id="IPR049883">
    <property type="entry name" value="NOTCH1_EGF-like"/>
</dbReference>
<keyword evidence="16" id="KW-0675">Receptor</keyword>
<feature type="domain" description="Ig-like" evidence="21">
    <location>
        <begin position="3032"/>
        <end position="3117"/>
    </location>
</feature>
<feature type="domain" description="Ig-like" evidence="21">
    <location>
        <begin position="2096"/>
        <end position="2181"/>
    </location>
</feature>
<evidence type="ECO:0000256" key="14">
    <source>
        <dbReference type="ARBA" id="ARBA00023136"/>
    </source>
</evidence>
<dbReference type="Gene3D" id="2.60.40.10">
    <property type="entry name" value="Immunoglobulins"/>
    <property type="match status" value="30"/>
</dbReference>
<dbReference type="InterPro" id="IPR000152">
    <property type="entry name" value="EGF-type_Asp/Asn_hydroxyl_site"/>
</dbReference>
<dbReference type="PROSITE" id="PS00010">
    <property type="entry name" value="ASX_HYDROXYL"/>
    <property type="match status" value="5"/>
</dbReference>
<dbReference type="InterPro" id="IPR036179">
    <property type="entry name" value="Ig-like_dom_sf"/>
</dbReference>
<keyword evidence="7 19" id="KW-0245">EGF-like domain</keyword>
<feature type="domain" description="Ig-like" evidence="21">
    <location>
        <begin position="2314"/>
        <end position="2403"/>
    </location>
</feature>
<dbReference type="InterPro" id="IPR013098">
    <property type="entry name" value="Ig_I-set"/>
</dbReference>
<feature type="domain" description="Ig-like" evidence="21">
    <location>
        <begin position="722"/>
        <end position="805"/>
    </location>
</feature>
<keyword evidence="5" id="KW-0964">Secreted</keyword>
<feature type="domain" description="Ig-like" evidence="21">
    <location>
        <begin position="1067"/>
        <end position="1154"/>
    </location>
</feature>
<feature type="domain" description="Ig-like" evidence="21">
    <location>
        <begin position="983"/>
        <end position="1062"/>
    </location>
</feature>
<feature type="domain" description="Ig-like" evidence="21">
    <location>
        <begin position="1949"/>
        <end position="2038"/>
    </location>
</feature>
<feature type="domain" description="Nidogen G2 beta-barrel" evidence="22">
    <location>
        <begin position="3171"/>
        <end position="3292"/>
    </location>
</feature>
<evidence type="ECO:0000256" key="18">
    <source>
        <dbReference type="ARBA" id="ARBA00023319"/>
    </source>
</evidence>
<comment type="subcellular location">
    <subcellularLocation>
        <location evidence="1">Cell membrane</location>
    </subcellularLocation>
    <subcellularLocation>
        <location evidence="2">Membrane</location>
        <topology evidence="2">Single-pass type I membrane protein</topology>
    </subcellularLocation>
    <subcellularLocation>
        <location evidence="3">Secreted</location>
        <location evidence="3">Extracellular space</location>
        <location evidence="3">Extracellular matrix</location>
    </subcellularLocation>
</comment>
<dbReference type="FunFam" id="2.10.25.10:FF:000009">
    <property type="entry name" value="Low-density lipoprotein receptor isoform 1"/>
    <property type="match status" value="1"/>
</dbReference>
<evidence type="ECO:0000313" key="24">
    <source>
        <dbReference type="Proteomes" id="UP000694395"/>
    </source>
</evidence>
<dbReference type="Pfam" id="PF07645">
    <property type="entry name" value="EGF_CA"/>
    <property type="match status" value="6"/>
</dbReference>
<evidence type="ECO:0000256" key="5">
    <source>
        <dbReference type="ARBA" id="ARBA00022525"/>
    </source>
</evidence>
<dbReference type="InterPro" id="IPR050958">
    <property type="entry name" value="Cell_Adh-Cytoskel_Orgn"/>
</dbReference>
<dbReference type="Gene3D" id="2.40.155.10">
    <property type="entry name" value="Green fluorescent protein"/>
    <property type="match status" value="1"/>
</dbReference>
<dbReference type="GO" id="GO:0005509">
    <property type="term" value="F:calcium ion binding"/>
    <property type="evidence" value="ECO:0007669"/>
    <property type="project" value="InterPro"/>
</dbReference>
<keyword evidence="6" id="KW-0272">Extracellular matrix</keyword>
<dbReference type="FunFam" id="2.60.40.10:FF:000130">
    <property type="entry name" value="Hemicentin 1"/>
    <property type="match status" value="4"/>
</dbReference>
<dbReference type="PROSITE" id="PS50026">
    <property type="entry name" value="EGF_3"/>
    <property type="match status" value="5"/>
</dbReference>
<evidence type="ECO:0000256" key="15">
    <source>
        <dbReference type="ARBA" id="ARBA00023157"/>
    </source>
</evidence>
<dbReference type="InterPro" id="IPR000884">
    <property type="entry name" value="TSP1_rpt"/>
</dbReference>
<dbReference type="FunFam" id="2.10.25.10:FF:000010">
    <property type="entry name" value="Pro-epidermal growth factor"/>
    <property type="match status" value="1"/>
</dbReference>
<feature type="domain" description="Ig-like" evidence="21">
    <location>
        <begin position="2677"/>
        <end position="2762"/>
    </location>
</feature>
<feature type="domain" description="EGF-like" evidence="20">
    <location>
        <begin position="3543"/>
        <end position="3578"/>
    </location>
</feature>
<keyword evidence="11" id="KW-0677">Repeat</keyword>
<dbReference type="GO" id="GO:0007156">
    <property type="term" value="P:homophilic cell adhesion via plasma membrane adhesion molecules"/>
    <property type="evidence" value="ECO:0007669"/>
    <property type="project" value="TreeGrafter"/>
</dbReference>
<feature type="domain" description="Ig-like" evidence="21">
    <location>
        <begin position="874"/>
        <end position="947"/>
    </location>
</feature>
<evidence type="ECO:0000256" key="11">
    <source>
        <dbReference type="ARBA" id="ARBA00022737"/>
    </source>
</evidence>
<keyword evidence="10" id="KW-0732">Signal</keyword>
<dbReference type="SUPFAM" id="SSF82895">
    <property type="entry name" value="TSP-1 type 1 repeat"/>
    <property type="match status" value="1"/>
</dbReference>
<feature type="disulfide bond" evidence="19">
    <location>
        <begin position="3380"/>
        <end position="3390"/>
    </location>
</feature>
<dbReference type="FunFam" id="2.10.25.10:FF:000008">
    <property type="entry name" value="Signal peptide, CUB domain, EGF-like 2"/>
    <property type="match status" value="1"/>
</dbReference>
<dbReference type="InterPro" id="IPR003599">
    <property type="entry name" value="Ig_sub"/>
</dbReference>
<feature type="domain" description="Ig-like" evidence="21">
    <location>
        <begin position="631"/>
        <end position="715"/>
    </location>
</feature>
<dbReference type="Pfam" id="PF07474">
    <property type="entry name" value="G2F"/>
    <property type="match status" value="1"/>
</dbReference>
<dbReference type="FunFam" id="3.40.50.410:FF:000032">
    <property type="entry name" value="Hemicentin 1"/>
    <property type="match status" value="1"/>
</dbReference>
<dbReference type="InterPro" id="IPR009030">
    <property type="entry name" value="Growth_fac_rcpt_cys_sf"/>
</dbReference>
<dbReference type="Gene3D" id="2.10.25.10">
    <property type="entry name" value="Laminin"/>
    <property type="match status" value="8"/>
</dbReference>
<keyword evidence="17" id="KW-0325">Glycoprotein</keyword>
<dbReference type="InterPro" id="IPR013106">
    <property type="entry name" value="Ig_V-set"/>
</dbReference>
<dbReference type="GO" id="GO:0006897">
    <property type="term" value="P:endocytosis"/>
    <property type="evidence" value="ECO:0007669"/>
    <property type="project" value="UniProtKB-KW"/>
</dbReference>
<evidence type="ECO:0000313" key="23">
    <source>
        <dbReference type="Ensembl" id="ENSOMYP00000068756.2"/>
    </source>
</evidence>
<protein>
    <recommendedName>
        <fullName evidence="25">Hemicentin 2</fullName>
    </recommendedName>
</protein>
<dbReference type="InterPro" id="IPR056475">
    <property type="entry name" value="GBD_Hemicentin/VWA7"/>
</dbReference>
<evidence type="ECO:0000259" key="20">
    <source>
        <dbReference type="PROSITE" id="PS50026"/>
    </source>
</evidence>
<reference evidence="23" key="2">
    <citation type="submission" date="2025-08" db="UniProtKB">
        <authorList>
            <consortium name="Ensembl"/>
        </authorList>
    </citation>
    <scope>IDENTIFICATION</scope>
</reference>
<dbReference type="SMART" id="SM00406">
    <property type="entry name" value="IGv"/>
    <property type="match status" value="9"/>
</dbReference>
<feature type="domain" description="Ig-like" evidence="21">
    <location>
        <begin position="1854"/>
        <end position="1942"/>
    </location>
</feature>
<dbReference type="FunFam" id="2.60.40.10:FF:000328">
    <property type="entry name" value="CLUMA_CG000981, isoform A"/>
    <property type="match status" value="1"/>
</dbReference>
<evidence type="ECO:0000256" key="6">
    <source>
        <dbReference type="ARBA" id="ARBA00022530"/>
    </source>
</evidence>
<feature type="domain" description="Ig-like" evidence="21">
    <location>
        <begin position="1765"/>
        <end position="1849"/>
    </location>
</feature>
<dbReference type="FunFam" id="2.10.25.10:FF:000038">
    <property type="entry name" value="Fibrillin 2"/>
    <property type="match status" value="1"/>
</dbReference>
<feature type="domain" description="Ig-like" evidence="21">
    <location>
        <begin position="2856"/>
        <end position="2943"/>
    </location>
</feature>
<keyword evidence="9" id="KW-0812">Transmembrane</keyword>
<dbReference type="FunFam" id="2.60.40.10:FF:000706">
    <property type="entry name" value="Hemicentin 1"/>
    <property type="match status" value="1"/>
</dbReference>
<keyword evidence="15 19" id="KW-1015">Disulfide bond</keyword>
<feature type="domain" description="Ig-like" evidence="21">
    <location>
        <begin position="1460"/>
        <end position="1529"/>
    </location>
</feature>
<dbReference type="SUPFAM" id="SSF57196">
    <property type="entry name" value="EGF/Laminin"/>
    <property type="match status" value="2"/>
</dbReference>
<organism evidence="23 24">
    <name type="scientific">Oncorhynchus mykiss</name>
    <name type="common">Rainbow trout</name>
    <name type="synonym">Salmo gairdneri</name>
    <dbReference type="NCBI Taxonomy" id="8022"/>
    <lineage>
        <taxon>Eukaryota</taxon>
        <taxon>Metazoa</taxon>
        <taxon>Chordata</taxon>
        <taxon>Craniata</taxon>
        <taxon>Vertebrata</taxon>
        <taxon>Euteleostomi</taxon>
        <taxon>Actinopterygii</taxon>
        <taxon>Neopterygii</taxon>
        <taxon>Teleostei</taxon>
        <taxon>Protacanthopterygii</taxon>
        <taxon>Salmoniformes</taxon>
        <taxon>Salmonidae</taxon>
        <taxon>Salmoninae</taxon>
        <taxon>Oncorhynchus</taxon>
    </lineage>
</organism>
<evidence type="ECO:0000259" key="21">
    <source>
        <dbReference type="PROSITE" id="PS50835"/>
    </source>
</evidence>
<feature type="domain" description="Ig-like" evidence="21">
    <location>
        <begin position="2948"/>
        <end position="3025"/>
    </location>
</feature>
<evidence type="ECO:0000256" key="9">
    <source>
        <dbReference type="ARBA" id="ARBA00022692"/>
    </source>
</evidence>
<feature type="domain" description="Ig-like" evidence="21">
    <location>
        <begin position="587"/>
        <end position="620"/>
    </location>
</feature>
<feature type="domain" description="Ig-like" evidence="21">
    <location>
        <begin position="1255"/>
        <end position="1345"/>
    </location>
</feature>
<dbReference type="PROSITE" id="PS50835">
    <property type="entry name" value="IG_LIKE"/>
    <property type="match status" value="27"/>
</dbReference>
<reference evidence="23" key="1">
    <citation type="submission" date="2020-07" db="EMBL/GenBank/DDBJ databases">
        <title>A long reads based de novo assembly of the rainbow trout Arlee double haploid line genome.</title>
        <authorList>
            <person name="Gao G."/>
            <person name="Palti Y."/>
        </authorList>
    </citation>
    <scope>NUCLEOTIDE SEQUENCE [LARGE SCALE GENOMIC DNA]</scope>
</reference>
<reference evidence="23" key="3">
    <citation type="submission" date="2025-09" db="UniProtKB">
        <authorList>
            <consortium name="Ensembl"/>
        </authorList>
    </citation>
    <scope>IDENTIFICATION</scope>
</reference>
<feature type="domain" description="Ig-like" evidence="21">
    <location>
        <begin position="1544"/>
        <end position="1616"/>
    </location>
</feature>
<evidence type="ECO:0000256" key="4">
    <source>
        <dbReference type="ARBA" id="ARBA00022475"/>
    </source>
</evidence>
<feature type="domain" description="Ig-like" evidence="21">
    <location>
        <begin position="2499"/>
        <end position="2578"/>
    </location>
</feature>
<dbReference type="FunFam" id="2.10.25.10:FF:000352">
    <property type="entry name" value="Hemicentin 1"/>
    <property type="match status" value="1"/>
</dbReference>
<dbReference type="FunFam" id="2.60.40.10:FF:000285">
    <property type="entry name" value="Hemicentin 1"/>
    <property type="match status" value="3"/>
</dbReference>
<keyword evidence="13" id="KW-1133">Transmembrane helix</keyword>
<dbReference type="InterPro" id="IPR013783">
    <property type="entry name" value="Ig-like_fold"/>
</dbReference>